<evidence type="ECO:0000256" key="1">
    <source>
        <dbReference type="SAM" id="MobiDB-lite"/>
    </source>
</evidence>
<protein>
    <recommendedName>
        <fullName evidence="4">DUF1127 domain-containing protein</fullName>
    </recommendedName>
</protein>
<feature type="region of interest" description="Disordered" evidence="1">
    <location>
        <begin position="29"/>
        <end position="75"/>
    </location>
</feature>
<reference evidence="2 3" key="1">
    <citation type="submission" date="2020-04" db="EMBL/GenBank/DDBJ databases">
        <authorList>
            <person name="Yoon J."/>
        </authorList>
    </citation>
    <scope>NUCLEOTIDE SEQUENCE [LARGE SCALE GENOMIC DNA]</scope>
    <source>
        <strain evidence="2 3">KMU-115</strain>
    </source>
</reference>
<gene>
    <name evidence="2" type="ORF">HCU73_00940</name>
</gene>
<accession>A0A7X6GVI4</accession>
<keyword evidence="3" id="KW-1185">Reference proteome</keyword>
<evidence type="ECO:0000313" key="3">
    <source>
        <dbReference type="Proteomes" id="UP000526408"/>
    </source>
</evidence>
<organism evidence="2 3">
    <name type="scientific">Roseicyclus persicicus</name>
    <dbReference type="NCBI Taxonomy" id="2650661"/>
    <lineage>
        <taxon>Bacteria</taxon>
        <taxon>Pseudomonadati</taxon>
        <taxon>Pseudomonadota</taxon>
        <taxon>Alphaproteobacteria</taxon>
        <taxon>Rhodobacterales</taxon>
        <taxon>Roseobacteraceae</taxon>
        <taxon>Roseicyclus</taxon>
    </lineage>
</organism>
<feature type="compositionally biased region" description="Pro residues" evidence="1">
    <location>
        <begin position="53"/>
        <end position="69"/>
    </location>
</feature>
<comment type="caution">
    <text evidence="2">The sequence shown here is derived from an EMBL/GenBank/DDBJ whole genome shotgun (WGS) entry which is preliminary data.</text>
</comment>
<dbReference type="RefSeq" id="WP_168621533.1">
    <property type="nucleotide sequence ID" value="NZ_JAAZQQ010000001.1"/>
</dbReference>
<dbReference type="Proteomes" id="UP000526408">
    <property type="component" value="Unassembled WGS sequence"/>
</dbReference>
<evidence type="ECO:0008006" key="4">
    <source>
        <dbReference type="Google" id="ProtNLM"/>
    </source>
</evidence>
<name>A0A7X6GVI4_9RHOB</name>
<proteinExistence type="predicted"/>
<evidence type="ECO:0000313" key="2">
    <source>
        <dbReference type="EMBL" id="NKX43141.1"/>
    </source>
</evidence>
<dbReference type="EMBL" id="JAAZQQ010000001">
    <property type="protein sequence ID" value="NKX43141.1"/>
    <property type="molecule type" value="Genomic_DNA"/>
</dbReference>
<sequence length="75" mass="8686">MTTLILTRPFARLRAWFARPWAVGLRAAPRPRRPRVRDLSQLPDHLRRDIGLPPQPADRPPRHAPPVPVDPLRHL</sequence>
<dbReference type="AlphaFoldDB" id="A0A7X6GVI4"/>